<proteinExistence type="predicted"/>
<dbReference type="Proteomes" id="UP000011134">
    <property type="component" value="Unassembled WGS sequence"/>
</dbReference>
<evidence type="ECO:0000256" key="1">
    <source>
        <dbReference type="SAM" id="Phobius"/>
    </source>
</evidence>
<gene>
    <name evidence="2" type="ORF">C942_00149</name>
</gene>
<accession>L8JG56</accession>
<feature type="transmembrane region" description="Helical" evidence="1">
    <location>
        <begin position="170"/>
        <end position="192"/>
    </location>
</feature>
<feature type="transmembrane region" description="Helical" evidence="1">
    <location>
        <begin position="243"/>
        <end position="268"/>
    </location>
</feature>
<protein>
    <submittedName>
        <fullName evidence="2">Putative ABC transporter</fullName>
    </submittedName>
</protein>
<dbReference type="PATRIC" id="fig|1056511.3.peg.152"/>
<keyword evidence="1" id="KW-1133">Transmembrane helix</keyword>
<keyword evidence="1" id="KW-0472">Membrane</keyword>
<feature type="transmembrane region" description="Helical" evidence="1">
    <location>
        <begin position="21"/>
        <end position="42"/>
    </location>
</feature>
<evidence type="ECO:0000313" key="2">
    <source>
        <dbReference type="EMBL" id="ELR67841.1"/>
    </source>
</evidence>
<reference evidence="2 3" key="1">
    <citation type="submission" date="2012-12" db="EMBL/GenBank/DDBJ databases">
        <title>Genome Assembly of Photobacterium sp. AK15.</title>
        <authorList>
            <person name="Khatri I."/>
            <person name="Vaidya B."/>
            <person name="Srinivas T.N.R."/>
            <person name="Subramanian S."/>
            <person name="Pinnaka A."/>
        </authorList>
    </citation>
    <scope>NUCLEOTIDE SEQUENCE [LARGE SCALE GENOMIC DNA]</scope>
    <source>
        <strain evidence="2 3">AK15</strain>
    </source>
</reference>
<evidence type="ECO:0000313" key="3">
    <source>
        <dbReference type="Proteomes" id="UP000011134"/>
    </source>
</evidence>
<organism evidence="2 3">
    <name type="scientific">Photobacterium marinum</name>
    <dbReference type="NCBI Taxonomy" id="1056511"/>
    <lineage>
        <taxon>Bacteria</taxon>
        <taxon>Pseudomonadati</taxon>
        <taxon>Pseudomonadota</taxon>
        <taxon>Gammaproteobacteria</taxon>
        <taxon>Vibrionales</taxon>
        <taxon>Vibrionaceae</taxon>
        <taxon>Photobacterium</taxon>
    </lineage>
</organism>
<keyword evidence="1" id="KW-0812">Transmembrane</keyword>
<name>L8JG56_9GAMM</name>
<dbReference type="AlphaFoldDB" id="L8JG56"/>
<comment type="caution">
    <text evidence="2">The sequence shown here is derived from an EMBL/GenBank/DDBJ whole genome shotgun (WGS) entry which is preliminary data.</text>
</comment>
<dbReference type="RefSeq" id="WP_007461332.1">
    <property type="nucleotide sequence ID" value="NZ_AMZO01000001.1"/>
</dbReference>
<feature type="transmembrane region" description="Helical" evidence="1">
    <location>
        <begin position="199"/>
        <end position="223"/>
    </location>
</feature>
<keyword evidence="3" id="KW-1185">Reference proteome</keyword>
<sequence length="280" mass="30698">MNTLLTLLKKELAEHRIVLRLPLIIALFAVFNFVLVVSSNNFSFSFHSSGLGDFGIDSVSTVFAGMIGKLNEMISGLIFLVLFMVYVPKTLRKERQEGSLMFWRSMPVSDYMAIGAKLIFALVVIPLITSLLLLVSDVIVWVLTHWLLTEQVSASFSITLPAMAWHWSSFVGRLAVISLSLLPIACVLLVLSQLTNHPLITAIVAVLAVKLTTYIVFASSVIGDFITGVYSLPLMILKSDSPLVAYLSLGGLAQAGLIFMSGGMFYMCCRLRAAGDFLHE</sequence>
<dbReference type="EMBL" id="AMZO01000001">
    <property type="protein sequence ID" value="ELR67841.1"/>
    <property type="molecule type" value="Genomic_DNA"/>
</dbReference>
<feature type="transmembrane region" description="Helical" evidence="1">
    <location>
        <begin position="62"/>
        <end position="87"/>
    </location>
</feature>
<feature type="transmembrane region" description="Helical" evidence="1">
    <location>
        <begin position="118"/>
        <end position="143"/>
    </location>
</feature>
<dbReference type="OrthoDB" id="118685at2"/>